<dbReference type="AlphaFoldDB" id="A0A5B9MG94"/>
<evidence type="ECO:0000313" key="2">
    <source>
        <dbReference type="Proteomes" id="UP000321353"/>
    </source>
</evidence>
<gene>
    <name evidence="1" type="ORF">Mal15_42580</name>
</gene>
<dbReference type="Proteomes" id="UP000321353">
    <property type="component" value="Chromosome"/>
</dbReference>
<name>A0A5B9MG94_9BACT</name>
<evidence type="ECO:0000313" key="1">
    <source>
        <dbReference type="EMBL" id="QEG00189.1"/>
    </source>
</evidence>
<organism evidence="1 2">
    <name type="scientific">Stieleria maiorica</name>
    <dbReference type="NCBI Taxonomy" id="2795974"/>
    <lineage>
        <taxon>Bacteria</taxon>
        <taxon>Pseudomonadati</taxon>
        <taxon>Planctomycetota</taxon>
        <taxon>Planctomycetia</taxon>
        <taxon>Pirellulales</taxon>
        <taxon>Pirellulaceae</taxon>
        <taxon>Stieleria</taxon>
    </lineage>
</organism>
<accession>A0A5B9MG94</accession>
<dbReference type="KEGG" id="smam:Mal15_42580"/>
<protein>
    <submittedName>
        <fullName evidence="1">Uncharacterized protein</fullName>
    </submittedName>
</protein>
<reference evidence="1 2" key="1">
    <citation type="submission" date="2019-02" db="EMBL/GenBank/DDBJ databases">
        <title>Planctomycetal bacteria perform biofilm scaping via a novel small molecule.</title>
        <authorList>
            <person name="Jeske O."/>
            <person name="Boedeker C."/>
            <person name="Wiegand S."/>
            <person name="Breitling P."/>
            <person name="Kallscheuer N."/>
            <person name="Jogler M."/>
            <person name="Rohde M."/>
            <person name="Petersen J."/>
            <person name="Medema M.H."/>
            <person name="Surup F."/>
            <person name="Jogler C."/>
        </authorList>
    </citation>
    <scope>NUCLEOTIDE SEQUENCE [LARGE SCALE GENOMIC DNA]</scope>
    <source>
        <strain evidence="1 2">Mal15</strain>
    </source>
</reference>
<dbReference type="EMBL" id="CP036264">
    <property type="protein sequence ID" value="QEG00189.1"/>
    <property type="molecule type" value="Genomic_DNA"/>
</dbReference>
<sequence length="122" mass="14023">MHVSNSYIVSMSHVEGQFNGYIGGKDYRLGDGSVWRIITPIYAIRKKLCPQATVIRRGHRHFMFVRGMERDVEVEAVCLPRCILETPLKRPEKQELQEQFAIPHLTQRALAGWKECVAQQDG</sequence>
<keyword evidence="2" id="KW-1185">Reference proteome</keyword>
<proteinExistence type="predicted"/>